<proteinExistence type="inferred from homology"/>
<accession>A0A8J2NRY3</accession>
<dbReference type="GO" id="GO:0004089">
    <property type="term" value="F:carbonate dehydratase activity"/>
    <property type="evidence" value="ECO:0007669"/>
    <property type="project" value="UniProtKB-EC"/>
</dbReference>
<keyword evidence="4" id="KW-1133">Transmembrane helix</keyword>
<evidence type="ECO:0000256" key="4">
    <source>
        <dbReference type="SAM" id="Phobius"/>
    </source>
</evidence>
<keyword evidence="5" id="KW-0732">Signal</keyword>
<reference evidence="7" key="1">
    <citation type="submission" date="2021-06" db="EMBL/GenBank/DDBJ databases">
        <authorList>
            <person name="Hodson N. C."/>
            <person name="Mongue J. A."/>
            <person name="Jaron S. K."/>
        </authorList>
    </citation>
    <scope>NUCLEOTIDE SEQUENCE</scope>
</reference>
<protein>
    <recommendedName>
        <fullName evidence="6">Alpha-carbonic anhydrase domain-containing protein</fullName>
    </recommendedName>
</protein>
<dbReference type="EMBL" id="CAJVCH010037050">
    <property type="protein sequence ID" value="CAG7716252.1"/>
    <property type="molecule type" value="Genomic_DNA"/>
</dbReference>
<evidence type="ECO:0000313" key="8">
    <source>
        <dbReference type="Proteomes" id="UP000708208"/>
    </source>
</evidence>
<keyword evidence="4" id="KW-0812">Transmembrane</keyword>
<gene>
    <name evidence="7" type="ORF">AFUS01_LOCUS5775</name>
</gene>
<evidence type="ECO:0000256" key="1">
    <source>
        <dbReference type="ARBA" id="ARBA00010718"/>
    </source>
</evidence>
<feature type="signal peptide" evidence="5">
    <location>
        <begin position="1"/>
        <end position="25"/>
    </location>
</feature>
<feature type="chain" id="PRO_5035159073" description="Alpha-carbonic anhydrase domain-containing protein" evidence="5">
    <location>
        <begin position="26"/>
        <end position="622"/>
    </location>
</feature>
<comment type="catalytic activity">
    <reaction evidence="2">
        <text>hydrogencarbonate + H(+) = CO2 + H2O</text>
        <dbReference type="Rhea" id="RHEA:10748"/>
        <dbReference type="ChEBI" id="CHEBI:15377"/>
        <dbReference type="ChEBI" id="CHEBI:15378"/>
        <dbReference type="ChEBI" id="CHEBI:16526"/>
        <dbReference type="ChEBI" id="CHEBI:17544"/>
        <dbReference type="EC" id="4.2.1.1"/>
    </reaction>
</comment>
<dbReference type="GO" id="GO:0008270">
    <property type="term" value="F:zinc ion binding"/>
    <property type="evidence" value="ECO:0007669"/>
    <property type="project" value="InterPro"/>
</dbReference>
<dbReference type="PANTHER" id="PTHR18952:SF265">
    <property type="entry name" value="CARBONIC ANHYDRASE"/>
    <property type="match status" value="1"/>
</dbReference>
<evidence type="ECO:0000256" key="3">
    <source>
        <dbReference type="SAM" id="Coils"/>
    </source>
</evidence>
<evidence type="ECO:0000256" key="2">
    <source>
        <dbReference type="ARBA" id="ARBA00048348"/>
    </source>
</evidence>
<dbReference type="InterPro" id="IPR001148">
    <property type="entry name" value="CA_dom"/>
</dbReference>
<organism evidence="7 8">
    <name type="scientific">Allacma fusca</name>
    <dbReference type="NCBI Taxonomy" id="39272"/>
    <lineage>
        <taxon>Eukaryota</taxon>
        <taxon>Metazoa</taxon>
        <taxon>Ecdysozoa</taxon>
        <taxon>Arthropoda</taxon>
        <taxon>Hexapoda</taxon>
        <taxon>Collembola</taxon>
        <taxon>Symphypleona</taxon>
        <taxon>Sminthuridae</taxon>
        <taxon>Allacma</taxon>
    </lineage>
</organism>
<feature type="domain" description="Alpha-carbonic anhydrase" evidence="6">
    <location>
        <begin position="463"/>
        <end position="536"/>
    </location>
</feature>
<comment type="similarity">
    <text evidence="1">Belongs to the alpha-carbonic anhydrase family.</text>
</comment>
<feature type="coiled-coil region" evidence="3">
    <location>
        <begin position="325"/>
        <end position="359"/>
    </location>
</feature>
<feature type="transmembrane region" description="Helical" evidence="4">
    <location>
        <begin position="598"/>
        <end position="619"/>
    </location>
</feature>
<name>A0A8J2NRY3_9HEXA</name>
<evidence type="ECO:0000259" key="6">
    <source>
        <dbReference type="Pfam" id="PF00194"/>
    </source>
</evidence>
<keyword evidence="3" id="KW-0175">Coiled coil</keyword>
<keyword evidence="8" id="KW-1185">Reference proteome</keyword>
<comment type="caution">
    <text evidence="7">The sequence shown here is derived from an EMBL/GenBank/DDBJ whole genome shotgun (WGS) entry which is preliminary data.</text>
</comment>
<evidence type="ECO:0000313" key="7">
    <source>
        <dbReference type="EMBL" id="CAG7716252.1"/>
    </source>
</evidence>
<dbReference type="Pfam" id="PF00194">
    <property type="entry name" value="Carb_anhydrase"/>
    <property type="match status" value="1"/>
</dbReference>
<dbReference type="OrthoDB" id="10645406at2759"/>
<keyword evidence="4" id="KW-0472">Membrane</keyword>
<dbReference type="AlphaFoldDB" id="A0A8J2NRY3"/>
<evidence type="ECO:0000256" key="5">
    <source>
        <dbReference type="SAM" id="SignalP"/>
    </source>
</evidence>
<sequence length="622" mass="69996">MSRIKYEKLLLVLFLSCFVAEQTHQIDQTKEEVIVGGKSGTLGDKDTQSAVQYPADDGIIKNVGSDGRIVFSRAAAHKSSSNTKEATNFTLHFLGGTPRVLDYTPEFSKWNTWPTNYPLCDPTTNPNLSPIIIDTKGATRDKTTPTLFVYSGTPITDYTLSTEFHGEPEFNMTALTISLTGERHHEATYVTGLGDTSYRFFEYALFLFSRKNKNPRLSLHQIDNKIFPMEIVMYFTTGRTEDDTTQIHVMVNISEIENPLLVPVVRAAKIIADRVTNTDANNIKIDAQQSKIDGMQAMILADTKAREEKGFYTYAAKLNENIEKIQKYGHEITRIREDLQSLENKNVSIREKIQRLENCVSNKTARQNDLGVRINELQLKADLESATNVLSKCSKNLEKEQNELKSTLDEIQSAQTKLNDCETALAKICVDLGLPERTTVSEAEEKHRKAQSTLADEAQAKADVNKEKQVLQQYKNELSLACDLEIFQVSWLLPASGGHYIYNGSLPVPPCTRRGFTIVMEHTVSISQEQFDTIAAVGDLPPFKHMKESLPVLAGSVGRKVRYNRKNLQFLLDDAVHMKSKLRKRIKVKMQDNQCNSLIGSIFLLVASIFSLIILFPCLRPQ</sequence>
<dbReference type="Proteomes" id="UP000708208">
    <property type="component" value="Unassembled WGS sequence"/>
</dbReference>
<dbReference type="InterPro" id="IPR023561">
    <property type="entry name" value="Carbonic_anhydrase_a-class"/>
</dbReference>
<dbReference type="PANTHER" id="PTHR18952">
    <property type="entry name" value="CARBONIC ANHYDRASE"/>
    <property type="match status" value="1"/>
</dbReference>
<feature type="coiled-coil region" evidence="3">
    <location>
        <begin position="383"/>
        <end position="477"/>
    </location>
</feature>